<name>A0ABQ5DJ58_9ASTR</name>
<gene>
    <name evidence="1" type="ORF">Tco_0938920</name>
</gene>
<dbReference type="EMBL" id="BQNB010015355">
    <property type="protein sequence ID" value="GJT39055.1"/>
    <property type="molecule type" value="Genomic_DNA"/>
</dbReference>
<protein>
    <submittedName>
        <fullName evidence="1">Uncharacterized protein</fullName>
    </submittedName>
</protein>
<dbReference type="Pfam" id="PF14223">
    <property type="entry name" value="Retrotran_gag_2"/>
    <property type="match status" value="1"/>
</dbReference>
<evidence type="ECO:0000313" key="1">
    <source>
        <dbReference type="EMBL" id="GJT39055.1"/>
    </source>
</evidence>
<keyword evidence="2" id="KW-1185">Reference proteome</keyword>
<accession>A0ABQ5DJ58</accession>
<organism evidence="1 2">
    <name type="scientific">Tanacetum coccineum</name>
    <dbReference type="NCBI Taxonomy" id="301880"/>
    <lineage>
        <taxon>Eukaryota</taxon>
        <taxon>Viridiplantae</taxon>
        <taxon>Streptophyta</taxon>
        <taxon>Embryophyta</taxon>
        <taxon>Tracheophyta</taxon>
        <taxon>Spermatophyta</taxon>
        <taxon>Magnoliopsida</taxon>
        <taxon>eudicotyledons</taxon>
        <taxon>Gunneridae</taxon>
        <taxon>Pentapetalae</taxon>
        <taxon>asterids</taxon>
        <taxon>campanulids</taxon>
        <taxon>Asterales</taxon>
        <taxon>Asteraceae</taxon>
        <taxon>Asteroideae</taxon>
        <taxon>Anthemideae</taxon>
        <taxon>Anthemidinae</taxon>
        <taxon>Tanacetum</taxon>
    </lineage>
</organism>
<evidence type="ECO:0000313" key="2">
    <source>
        <dbReference type="Proteomes" id="UP001151760"/>
    </source>
</evidence>
<dbReference type="Proteomes" id="UP001151760">
    <property type="component" value="Unassembled WGS sequence"/>
</dbReference>
<sequence length="271" mass="31208">MNYVQVYLKTSQAQKIKDTTFGKLLEEIHVTWTQFGKKRDKIAALHEVIFKECVQETASGFVATPLEPTSDGVKTFVKASKRNRLNETLEDLGKRRHDIIQSVISCEIAKATWTDLIYSFEGPSNTKENRIMDLKLEYQTFRAKPSESLLQTYTHYKTLLNDLANDGVTLSKHKMNVGFMNSLLEKWPSFSQGLRNANHTQTLDLVDIYGRFVYEDNLISMRYSDTKKALITTSPDFPISTAFFSNNIVHDFQEILMMRLIRELVRSTSEI</sequence>
<comment type="caution">
    <text evidence="1">The sequence shown here is derived from an EMBL/GenBank/DDBJ whole genome shotgun (WGS) entry which is preliminary data.</text>
</comment>
<reference evidence="1" key="1">
    <citation type="journal article" date="2022" name="Int. J. Mol. Sci.">
        <title>Draft Genome of Tanacetum Coccineum: Genomic Comparison of Closely Related Tanacetum-Family Plants.</title>
        <authorList>
            <person name="Yamashiro T."/>
            <person name="Shiraishi A."/>
            <person name="Nakayama K."/>
            <person name="Satake H."/>
        </authorList>
    </citation>
    <scope>NUCLEOTIDE SEQUENCE</scope>
</reference>
<proteinExistence type="predicted"/>
<reference evidence="1" key="2">
    <citation type="submission" date="2022-01" db="EMBL/GenBank/DDBJ databases">
        <authorList>
            <person name="Yamashiro T."/>
            <person name="Shiraishi A."/>
            <person name="Satake H."/>
            <person name="Nakayama K."/>
        </authorList>
    </citation>
    <scope>NUCLEOTIDE SEQUENCE</scope>
</reference>